<dbReference type="EMBL" id="BMDD01000001">
    <property type="protein sequence ID" value="GGH74118.1"/>
    <property type="molecule type" value="Genomic_DNA"/>
</dbReference>
<dbReference type="RefSeq" id="WP_172247086.1">
    <property type="nucleotide sequence ID" value="NZ_BMDD01000001.1"/>
</dbReference>
<dbReference type="InterPro" id="IPR008927">
    <property type="entry name" value="6-PGluconate_DH-like_C_sf"/>
</dbReference>
<evidence type="ECO:0000256" key="7">
    <source>
        <dbReference type="ARBA" id="ARBA00022857"/>
    </source>
</evidence>
<evidence type="ECO:0000313" key="14">
    <source>
        <dbReference type="EMBL" id="GGH74118.1"/>
    </source>
</evidence>
<sequence>MRIEVIGGGSLGQLFAASAARGGAEVVLYTRTIEQAERIMDSGIQVSEATEHDAWKIRFPSIVARTVDHFSEADGKLRWIVLAVKQKHLNDSLLAKLQSNVRAQDRLFCLQNGVGHIERLMEALPEVPVYAAVTTEGARRIDAASVFHAGKGSTSFGRTASARQQSSVEQVQAEKMLMDAFGSGGLSLTVSNEIENAMYRKLLINAVINPLTALWKIENGALLEKEERITTMRAVFDEIMMIYSAAGIEAPLVWWEELLGVCRATARNRSSMLEDVSRGDQTEAAWISGGVVELARRAGKQAPINQTLLNLIEGLDK</sequence>
<dbReference type="Pfam" id="PF02558">
    <property type="entry name" value="ApbA"/>
    <property type="match status" value="1"/>
</dbReference>
<reference evidence="15" key="1">
    <citation type="journal article" date="2019" name="Int. J. Syst. Evol. Microbiol.">
        <title>The Global Catalogue of Microorganisms (GCM) 10K type strain sequencing project: providing services to taxonomists for standard genome sequencing and annotation.</title>
        <authorList>
            <consortium name="The Broad Institute Genomics Platform"/>
            <consortium name="The Broad Institute Genome Sequencing Center for Infectious Disease"/>
            <person name="Wu L."/>
            <person name="Ma J."/>
        </authorList>
    </citation>
    <scope>NUCLEOTIDE SEQUENCE [LARGE SCALE GENOMIC DNA]</scope>
    <source>
        <strain evidence="15">CCM 8702</strain>
    </source>
</reference>
<evidence type="ECO:0000256" key="5">
    <source>
        <dbReference type="ARBA" id="ARBA00019465"/>
    </source>
</evidence>
<dbReference type="SUPFAM" id="SSF51735">
    <property type="entry name" value="NAD(P)-binding Rossmann-fold domains"/>
    <property type="match status" value="1"/>
</dbReference>
<evidence type="ECO:0000256" key="4">
    <source>
        <dbReference type="ARBA" id="ARBA00013014"/>
    </source>
</evidence>
<organism evidence="14 15">
    <name type="scientific">Saccharibacillus endophyticus</name>
    <dbReference type="NCBI Taxonomy" id="2060666"/>
    <lineage>
        <taxon>Bacteria</taxon>
        <taxon>Bacillati</taxon>
        <taxon>Bacillota</taxon>
        <taxon>Bacilli</taxon>
        <taxon>Bacillales</taxon>
        <taxon>Paenibacillaceae</taxon>
        <taxon>Saccharibacillus</taxon>
    </lineage>
</organism>
<evidence type="ECO:0000256" key="3">
    <source>
        <dbReference type="ARBA" id="ARBA00007870"/>
    </source>
</evidence>
<dbReference type="PANTHER" id="PTHR43765">
    <property type="entry name" value="2-DEHYDROPANTOATE 2-REDUCTASE-RELATED"/>
    <property type="match status" value="1"/>
</dbReference>
<keyword evidence="8 11" id="KW-0560">Oxidoreductase</keyword>
<evidence type="ECO:0000256" key="8">
    <source>
        <dbReference type="ARBA" id="ARBA00023002"/>
    </source>
</evidence>
<name>A0ABQ1ZSP2_9BACL</name>
<keyword evidence="15" id="KW-1185">Reference proteome</keyword>
<comment type="similarity">
    <text evidence="3 11">Belongs to the ketopantoate reductase family.</text>
</comment>
<evidence type="ECO:0000256" key="1">
    <source>
        <dbReference type="ARBA" id="ARBA00002919"/>
    </source>
</evidence>
<dbReference type="NCBIfam" id="TIGR00745">
    <property type="entry name" value="apbA_panE"/>
    <property type="match status" value="1"/>
</dbReference>
<dbReference type="InterPro" id="IPR013332">
    <property type="entry name" value="KPR_N"/>
</dbReference>
<comment type="function">
    <text evidence="1 11">Catalyzes the NADPH-dependent reduction of ketopantoate into pantoic acid.</text>
</comment>
<dbReference type="InterPro" id="IPR050838">
    <property type="entry name" value="Ketopantoate_reductase"/>
</dbReference>
<evidence type="ECO:0000256" key="11">
    <source>
        <dbReference type="RuleBase" id="RU362068"/>
    </source>
</evidence>
<dbReference type="Gene3D" id="1.10.1040.10">
    <property type="entry name" value="N-(1-d-carboxylethyl)-l-norvaline Dehydrogenase, domain 2"/>
    <property type="match status" value="1"/>
</dbReference>
<dbReference type="PANTHER" id="PTHR43765:SF2">
    <property type="entry name" value="2-DEHYDROPANTOATE 2-REDUCTASE"/>
    <property type="match status" value="1"/>
</dbReference>
<evidence type="ECO:0000259" key="12">
    <source>
        <dbReference type="Pfam" id="PF02558"/>
    </source>
</evidence>
<comment type="caution">
    <text evidence="14">The sequence shown here is derived from an EMBL/GenBank/DDBJ whole genome shotgun (WGS) entry which is preliminary data.</text>
</comment>
<dbReference type="EC" id="1.1.1.169" evidence="4 11"/>
<feature type="domain" description="Ketopantoate reductase C-terminal" evidence="13">
    <location>
        <begin position="194"/>
        <end position="314"/>
    </location>
</feature>
<dbReference type="Gene3D" id="3.40.50.720">
    <property type="entry name" value="NAD(P)-binding Rossmann-like Domain"/>
    <property type="match status" value="1"/>
</dbReference>
<evidence type="ECO:0000256" key="6">
    <source>
        <dbReference type="ARBA" id="ARBA00022655"/>
    </source>
</evidence>
<dbReference type="Pfam" id="PF08546">
    <property type="entry name" value="ApbA_C"/>
    <property type="match status" value="1"/>
</dbReference>
<dbReference type="InterPro" id="IPR036291">
    <property type="entry name" value="NAD(P)-bd_dom_sf"/>
</dbReference>
<dbReference type="InterPro" id="IPR013328">
    <property type="entry name" value="6PGD_dom2"/>
</dbReference>
<keyword evidence="6 11" id="KW-0566">Pantothenate biosynthesis</keyword>
<evidence type="ECO:0000256" key="9">
    <source>
        <dbReference type="ARBA" id="ARBA00032024"/>
    </source>
</evidence>
<evidence type="ECO:0000256" key="2">
    <source>
        <dbReference type="ARBA" id="ARBA00004994"/>
    </source>
</evidence>
<evidence type="ECO:0000256" key="10">
    <source>
        <dbReference type="ARBA" id="ARBA00048793"/>
    </source>
</evidence>
<accession>A0ABQ1ZSP2</accession>
<comment type="catalytic activity">
    <reaction evidence="10 11">
        <text>(R)-pantoate + NADP(+) = 2-dehydropantoate + NADPH + H(+)</text>
        <dbReference type="Rhea" id="RHEA:16233"/>
        <dbReference type="ChEBI" id="CHEBI:11561"/>
        <dbReference type="ChEBI" id="CHEBI:15378"/>
        <dbReference type="ChEBI" id="CHEBI:15980"/>
        <dbReference type="ChEBI" id="CHEBI:57783"/>
        <dbReference type="ChEBI" id="CHEBI:58349"/>
        <dbReference type="EC" id="1.1.1.169"/>
    </reaction>
</comment>
<dbReference type="Proteomes" id="UP000605427">
    <property type="component" value="Unassembled WGS sequence"/>
</dbReference>
<evidence type="ECO:0000259" key="13">
    <source>
        <dbReference type="Pfam" id="PF08546"/>
    </source>
</evidence>
<gene>
    <name evidence="14" type="primary">panE</name>
    <name evidence="14" type="ORF">GCM10007362_13900</name>
</gene>
<evidence type="ECO:0000313" key="15">
    <source>
        <dbReference type="Proteomes" id="UP000605427"/>
    </source>
</evidence>
<dbReference type="InterPro" id="IPR003710">
    <property type="entry name" value="ApbA"/>
</dbReference>
<feature type="domain" description="Ketopantoate reductase N-terminal" evidence="12">
    <location>
        <begin position="3"/>
        <end position="159"/>
    </location>
</feature>
<protein>
    <recommendedName>
        <fullName evidence="5 11">2-dehydropantoate 2-reductase</fullName>
        <ecNumber evidence="4 11">1.1.1.169</ecNumber>
    </recommendedName>
    <alternativeName>
        <fullName evidence="9 11">Ketopantoate reductase</fullName>
    </alternativeName>
</protein>
<keyword evidence="7 11" id="KW-0521">NADP</keyword>
<dbReference type="SUPFAM" id="SSF48179">
    <property type="entry name" value="6-phosphogluconate dehydrogenase C-terminal domain-like"/>
    <property type="match status" value="1"/>
</dbReference>
<comment type="pathway">
    <text evidence="2 11">Cofactor biosynthesis; (R)-pantothenate biosynthesis; (R)-pantoate from 3-methyl-2-oxobutanoate: step 2/2.</text>
</comment>
<proteinExistence type="inferred from homology"/>
<dbReference type="InterPro" id="IPR013752">
    <property type="entry name" value="KPA_reductase"/>
</dbReference>